<dbReference type="InterPro" id="IPR036291">
    <property type="entry name" value="NAD(P)-bd_dom_sf"/>
</dbReference>
<comment type="similarity">
    <text evidence="2">Belongs to the short-chain dehydrogenases/reductases (SDR) family.</text>
</comment>
<accession>A0A8X8GG93</accession>
<dbReference type="Proteomes" id="UP000887320">
    <property type="component" value="Unassembled WGS sequence"/>
</dbReference>
<dbReference type="PANTHER" id="PTHR43157:SF31">
    <property type="entry name" value="PHOSPHATIDYLINOSITOL-GLYCAN BIOSYNTHESIS CLASS F PROTEIN"/>
    <property type="match status" value="1"/>
</dbReference>
<keyword evidence="1" id="KW-0560">Oxidoreductase</keyword>
<dbReference type="CDD" id="cd05327">
    <property type="entry name" value="retinol-DH_like_SDR_c_like"/>
    <property type="match status" value="1"/>
</dbReference>
<comment type="caution">
    <text evidence="3">The sequence shown here is derived from an EMBL/GenBank/DDBJ whole genome shotgun (WGS) entry which is preliminary data.</text>
</comment>
<sequence>MTTTSKTIIITGANTGIGLATAETFIKDGHHVIIACRNPEKAKTAQQHLESFGTGQVDVIRLDLNSLEQINQAANEIIAKYEKIDVLVNNAGMMTPDLEATADGFEKQFGVNYLGPFLWTLKLLPLVQKAQQGRVIHLASMMHLLGRIQPENFNADQVKKYNGVLSYGNSKLANLLFSNILAKQLHGSHVTSNALHPGGVDSEIYRELPKWQYAIIKLGLIPPSKPAELIKKIAFDPSWEKRNGDYVSLQTPAFKSGKAKDIQLAQKLYDESYALVKDYL</sequence>
<dbReference type="EMBL" id="JAHWXT010000009">
    <property type="protein sequence ID" value="MCF0266753.1"/>
    <property type="molecule type" value="Genomic_DNA"/>
</dbReference>
<dbReference type="AlphaFoldDB" id="A0A8X8GG93"/>
<name>A0A8X8GG93_ACIGI</name>
<dbReference type="GO" id="GO:0016491">
    <property type="term" value="F:oxidoreductase activity"/>
    <property type="evidence" value="ECO:0007669"/>
    <property type="project" value="UniProtKB-KW"/>
</dbReference>
<gene>
    <name evidence="3" type="ORF">KW868_20070</name>
</gene>
<dbReference type="RefSeq" id="WP_056512785.1">
    <property type="nucleotide sequence ID" value="NZ_CP083989.1"/>
</dbReference>
<dbReference type="Gene3D" id="3.40.50.720">
    <property type="entry name" value="NAD(P)-binding Rossmann-like Domain"/>
    <property type="match status" value="1"/>
</dbReference>
<evidence type="ECO:0000256" key="2">
    <source>
        <dbReference type="RuleBase" id="RU000363"/>
    </source>
</evidence>
<dbReference type="SUPFAM" id="SSF51735">
    <property type="entry name" value="NAD(P)-binding Rossmann-fold domains"/>
    <property type="match status" value="1"/>
</dbReference>
<reference evidence="3" key="1">
    <citation type="submission" date="2021-07" db="EMBL/GenBank/DDBJ databases">
        <authorList>
            <person name="Fernandez M."/>
            <person name="Pereira P."/>
            <person name="Torres Tejerizo G.A."/>
            <person name="Gonzalez P."/>
            <person name="Agostini E."/>
        </authorList>
    </citation>
    <scope>NUCLEOTIDE SEQUENCE</scope>
    <source>
        <strain evidence="3">SFC 500-1A</strain>
    </source>
</reference>
<dbReference type="PANTHER" id="PTHR43157">
    <property type="entry name" value="PHOSPHATIDYLINOSITOL-GLYCAN BIOSYNTHESIS CLASS F PROTEIN-RELATED"/>
    <property type="match status" value="1"/>
</dbReference>
<dbReference type="PRINTS" id="PR00080">
    <property type="entry name" value="SDRFAMILY"/>
</dbReference>
<evidence type="ECO:0000256" key="1">
    <source>
        <dbReference type="ARBA" id="ARBA00023002"/>
    </source>
</evidence>
<dbReference type="Pfam" id="PF00106">
    <property type="entry name" value="adh_short"/>
    <property type="match status" value="1"/>
</dbReference>
<dbReference type="PRINTS" id="PR00081">
    <property type="entry name" value="GDHRDH"/>
</dbReference>
<dbReference type="InterPro" id="IPR002347">
    <property type="entry name" value="SDR_fam"/>
</dbReference>
<protein>
    <submittedName>
        <fullName evidence="3">SDR family oxidoreductase</fullName>
    </submittedName>
</protein>
<evidence type="ECO:0000313" key="4">
    <source>
        <dbReference type="Proteomes" id="UP000887320"/>
    </source>
</evidence>
<organism evidence="3 4">
    <name type="scientific">Acinetobacter guillouiae</name>
    <name type="common">Acinetobacter genomosp. 11</name>
    <dbReference type="NCBI Taxonomy" id="106649"/>
    <lineage>
        <taxon>Bacteria</taxon>
        <taxon>Pseudomonadati</taxon>
        <taxon>Pseudomonadota</taxon>
        <taxon>Gammaproteobacteria</taxon>
        <taxon>Moraxellales</taxon>
        <taxon>Moraxellaceae</taxon>
        <taxon>Acinetobacter</taxon>
    </lineage>
</organism>
<proteinExistence type="inferred from homology"/>
<evidence type="ECO:0000313" key="3">
    <source>
        <dbReference type="EMBL" id="MCF0266753.1"/>
    </source>
</evidence>